<sequence length="121" mass="14334">METFQELDCWKKSALLRRKILKIVQTFPKEERYRLVDQIIRASRSVTANIAEGYGRFHYQEYIQFCRQARGSLYELLDHLIVSHEENFIDEAQLKELKTDIMNCIAVLNGFINYLQKAKTS</sequence>
<dbReference type="Gene3D" id="1.20.1440.60">
    <property type="entry name" value="23S rRNA-intervening sequence"/>
    <property type="match status" value="1"/>
</dbReference>
<dbReference type="NCBIfam" id="TIGR02436">
    <property type="entry name" value="four helix bundle protein"/>
    <property type="match status" value="1"/>
</dbReference>
<dbReference type="CDD" id="cd16377">
    <property type="entry name" value="23S_rRNA_IVP_like"/>
    <property type="match status" value="1"/>
</dbReference>
<dbReference type="RefSeq" id="WP_112748858.1">
    <property type="nucleotide sequence ID" value="NZ_QMFY01000013.1"/>
</dbReference>
<dbReference type="PANTHER" id="PTHR38471">
    <property type="entry name" value="FOUR HELIX BUNDLE PROTEIN"/>
    <property type="match status" value="1"/>
</dbReference>
<dbReference type="AlphaFoldDB" id="A0A364XYH6"/>
<accession>A0A364XYH6</accession>
<evidence type="ECO:0000313" key="1">
    <source>
        <dbReference type="EMBL" id="RAV99045.1"/>
    </source>
</evidence>
<keyword evidence="2" id="KW-1185">Reference proteome</keyword>
<comment type="caution">
    <text evidence="1">The sequence shown here is derived from an EMBL/GenBank/DDBJ whole genome shotgun (WGS) entry which is preliminary data.</text>
</comment>
<dbReference type="PANTHER" id="PTHR38471:SF2">
    <property type="entry name" value="FOUR HELIX BUNDLE PROTEIN"/>
    <property type="match status" value="1"/>
</dbReference>
<dbReference type="InterPro" id="IPR036583">
    <property type="entry name" value="23S_rRNA_IVS_sf"/>
</dbReference>
<reference evidence="1 2" key="1">
    <citation type="submission" date="2018-06" db="EMBL/GenBank/DDBJ databases">
        <title>Chryseolinea flavus sp. nov., a member of the phylum Bacteroidetes isolated from soil.</title>
        <authorList>
            <person name="Li Y."/>
            <person name="Wang J."/>
        </authorList>
    </citation>
    <scope>NUCLEOTIDE SEQUENCE [LARGE SCALE GENOMIC DNA]</scope>
    <source>
        <strain evidence="1 2">SDU1-6</strain>
    </source>
</reference>
<evidence type="ECO:0000313" key="2">
    <source>
        <dbReference type="Proteomes" id="UP000251889"/>
    </source>
</evidence>
<protein>
    <submittedName>
        <fullName evidence="1">Four helix bundle protein</fullName>
    </submittedName>
</protein>
<organism evidence="1 2">
    <name type="scientific">Pseudochryseolinea flava</name>
    <dbReference type="NCBI Taxonomy" id="2059302"/>
    <lineage>
        <taxon>Bacteria</taxon>
        <taxon>Pseudomonadati</taxon>
        <taxon>Bacteroidota</taxon>
        <taxon>Cytophagia</taxon>
        <taxon>Cytophagales</taxon>
        <taxon>Fulvivirgaceae</taxon>
        <taxon>Pseudochryseolinea</taxon>
    </lineage>
</organism>
<dbReference type="InterPro" id="IPR012657">
    <property type="entry name" value="23S_rRNA-intervening_sequence"/>
</dbReference>
<name>A0A364XYH6_9BACT</name>
<dbReference type="SUPFAM" id="SSF158446">
    <property type="entry name" value="IVS-encoded protein-like"/>
    <property type="match status" value="1"/>
</dbReference>
<dbReference type="OrthoDB" id="9811959at2"/>
<proteinExistence type="predicted"/>
<gene>
    <name evidence="1" type="ORF">DQQ10_20845</name>
</gene>
<dbReference type="Pfam" id="PF05635">
    <property type="entry name" value="23S_rRNA_IVP"/>
    <property type="match status" value="1"/>
</dbReference>
<dbReference type="EMBL" id="QMFY01000013">
    <property type="protein sequence ID" value="RAV99045.1"/>
    <property type="molecule type" value="Genomic_DNA"/>
</dbReference>
<dbReference type="Proteomes" id="UP000251889">
    <property type="component" value="Unassembled WGS sequence"/>
</dbReference>